<name>C5KK18_PERM5</name>
<dbReference type="RefSeq" id="XP_002783379.1">
    <property type="nucleotide sequence ID" value="XM_002783333.1"/>
</dbReference>
<dbReference type="GeneID" id="9062079"/>
<evidence type="ECO:0000313" key="3">
    <source>
        <dbReference type="EMBL" id="EER15175.1"/>
    </source>
</evidence>
<dbReference type="EMBL" id="GG675162">
    <property type="protein sequence ID" value="EER13564.1"/>
    <property type="molecule type" value="Genomic_DNA"/>
</dbReference>
<keyword evidence="4" id="KW-1185">Reference proteome</keyword>
<dbReference type="AlphaFoldDB" id="C5KK18"/>
<dbReference type="OrthoDB" id="467702at2759"/>
<dbReference type="GeneID" id="9042535"/>
<dbReference type="RefSeq" id="XP_002781769.1">
    <property type="nucleotide sequence ID" value="XM_002781723.1"/>
</dbReference>
<reference evidence="3 4" key="1">
    <citation type="submission" date="2008-07" db="EMBL/GenBank/DDBJ databases">
        <authorList>
            <person name="El-Sayed N."/>
            <person name="Caler E."/>
            <person name="Inman J."/>
            <person name="Amedeo P."/>
            <person name="Hass B."/>
            <person name="Wortman J."/>
        </authorList>
    </citation>
    <scope>NUCLEOTIDE SEQUENCE [LARGE SCALE GENOMIC DNA]</scope>
    <source>
        <strain evidence="3">ATCC 50983</strain>
        <strain evidence="4">ATCC 50983 / TXsc</strain>
    </source>
</reference>
<accession>C5KK18</accession>
<organism evidence="4">
    <name type="scientific">Perkinsus marinus (strain ATCC 50983 / TXsc)</name>
    <dbReference type="NCBI Taxonomy" id="423536"/>
    <lineage>
        <taxon>Eukaryota</taxon>
        <taxon>Sar</taxon>
        <taxon>Alveolata</taxon>
        <taxon>Perkinsozoa</taxon>
        <taxon>Perkinsea</taxon>
        <taxon>Perkinsida</taxon>
        <taxon>Perkinsidae</taxon>
        <taxon>Perkinsus</taxon>
    </lineage>
</organism>
<protein>
    <submittedName>
        <fullName evidence="3">Uncharacterized protein</fullName>
    </submittedName>
</protein>
<dbReference type="EMBL" id="GG673649">
    <property type="protein sequence ID" value="EER15175.1"/>
    <property type="molecule type" value="Genomic_DNA"/>
</dbReference>
<gene>
    <name evidence="2" type="ORF">Pmar_PMAR017852</name>
    <name evidence="3" type="ORF">Pmar_PMAR017972</name>
</gene>
<feature type="non-terminal residue" evidence="3">
    <location>
        <position position="110"/>
    </location>
</feature>
<sequence length="110" mass="11851">MTPNPKRARVPLSHDGASSEKSSTTDAFKFLTRVVNDSLTRGDSSEGSSSALSESELRKMEQPLMGIMCLLGVEAFAPYGMVPGLQLTAPSDRKLALDTSTWLKAWGFEG</sequence>
<proteinExistence type="predicted"/>
<evidence type="ECO:0000313" key="2">
    <source>
        <dbReference type="EMBL" id="EER13564.1"/>
    </source>
</evidence>
<evidence type="ECO:0000313" key="4">
    <source>
        <dbReference type="Proteomes" id="UP000007800"/>
    </source>
</evidence>
<feature type="region of interest" description="Disordered" evidence="1">
    <location>
        <begin position="1"/>
        <end position="24"/>
    </location>
</feature>
<evidence type="ECO:0000256" key="1">
    <source>
        <dbReference type="SAM" id="MobiDB-lite"/>
    </source>
</evidence>
<dbReference type="InParanoid" id="C5KK18"/>
<dbReference type="Proteomes" id="UP000007800">
    <property type="component" value="Unassembled WGS sequence"/>
</dbReference>